<feature type="compositionally biased region" description="Basic and acidic residues" evidence="1">
    <location>
        <begin position="547"/>
        <end position="559"/>
    </location>
</feature>
<feature type="compositionally biased region" description="Acidic residues" evidence="1">
    <location>
        <begin position="267"/>
        <end position="278"/>
    </location>
</feature>
<evidence type="ECO:0000313" key="3">
    <source>
        <dbReference type="Proteomes" id="UP001633002"/>
    </source>
</evidence>
<feature type="region of interest" description="Disordered" evidence="1">
    <location>
        <begin position="645"/>
        <end position="740"/>
    </location>
</feature>
<feature type="compositionally biased region" description="Acidic residues" evidence="1">
    <location>
        <begin position="501"/>
        <end position="510"/>
    </location>
</feature>
<sequence>MDDAEIAPAASTDTASSKVEDVLWSVNSEVMESMDGENGEEHPQLDTDEWSRTDDSVETLSSWRETGSSEAEDENVVEEGEANASNTSEDNVPQNERIPVNTEGETSEGNSTDENADQGGLESTSLESLMEAEESEGGYNQIEDEASLAGTDEEVETENVTTSSKDQSDDRTADMEENERELQENTVDSISNQVDGGDEELSASESGGEHLDNDQSVEGSPSGVEEPTEVQDGLIRSSDENQELWTGVENVEEAVTDEENSTREEVEPAEEQAVEVEELSPPAPSEELESEEWINVEEDTPVLSIDGEEERQALDESSSPADEGEAKETPDVVTDERDVPSLSMEDTETEEAETEVEVSSPRPFATTVVTDEGDVPNSSMEDTETEEALEAETEVEVSSTQPLATPDTEEQEQDHLETSEAESEDFREVAKAEEFPENDTSEPEEEVYSSNHISFEDSDNALVVDAEIGLTSPTEVENPTSAVLQDPLPEDTELSVKEEESTLDEVEEPEYNGSPETALRSAEPPSSRTEENTFFRADDQSAGETTEDQKDLAGRRDPDTSSEDSPDVVEITGKLLNDQSSHVLHNGGVRLQETYEAPDSVSAENTEEKSIPNLDEEDVAATMRFPTEPEDELPKIESMLESRVPEQGNEMSARGGEVSPLQVETGSMQKDEPSIPLSTFSGDLTSSWAAATGKSGKDVSEKQSEIHNKSSLTETDRPYPSIGSVPKVRAQIARESDDSSEVKFPFSIMLWCSQALSSLFGSSKSL</sequence>
<organism evidence="2 3">
    <name type="scientific">Riccia sorocarpa</name>
    <dbReference type="NCBI Taxonomy" id="122646"/>
    <lineage>
        <taxon>Eukaryota</taxon>
        <taxon>Viridiplantae</taxon>
        <taxon>Streptophyta</taxon>
        <taxon>Embryophyta</taxon>
        <taxon>Marchantiophyta</taxon>
        <taxon>Marchantiopsida</taxon>
        <taxon>Marchantiidae</taxon>
        <taxon>Marchantiales</taxon>
        <taxon>Ricciaceae</taxon>
        <taxon>Riccia</taxon>
    </lineage>
</organism>
<feature type="compositionally biased region" description="Acidic residues" evidence="1">
    <location>
        <begin position="130"/>
        <end position="157"/>
    </location>
</feature>
<protein>
    <submittedName>
        <fullName evidence="2">Uncharacterized protein</fullName>
    </submittedName>
</protein>
<reference evidence="2 3" key="1">
    <citation type="submission" date="2024-09" db="EMBL/GenBank/DDBJ databases">
        <title>Chromosome-scale assembly of Riccia sorocarpa.</title>
        <authorList>
            <person name="Paukszto L."/>
        </authorList>
    </citation>
    <scope>NUCLEOTIDE SEQUENCE [LARGE SCALE GENOMIC DNA]</scope>
    <source>
        <strain evidence="2">LP-2024</strain>
        <tissue evidence="2">Aerial parts of the thallus</tissue>
    </source>
</reference>
<feature type="compositionally biased region" description="Acidic residues" evidence="1">
    <location>
        <begin position="70"/>
        <end position="81"/>
    </location>
</feature>
<feature type="compositionally biased region" description="Basic and acidic residues" evidence="1">
    <location>
        <begin position="413"/>
        <end position="434"/>
    </location>
</feature>
<feature type="compositionally biased region" description="Low complexity" evidence="1">
    <location>
        <begin position="119"/>
        <end position="129"/>
    </location>
</feature>
<feature type="compositionally biased region" description="Acidic residues" evidence="1">
    <location>
        <begin position="250"/>
        <end position="259"/>
    </location>
</feature>
<feature type="compositionally biased region" description="Polar residues" evidence="1">
    <location>
        <begin position="676"/>
        <end position="689"/>
    </location>
</feature>
<gene>
    <name evidence="2" type="ORF">R1sor_016787</name>
</gene>
<feature type="compositionally biased region" description="Basic and acidic residues" evidence="1">
    <location>
        <begin position="39"/>
        <end position="55"/>
    </location>
</feature>
<feature type="region of interest" description="Disordered" evidence="1">
    <location>
        <begin position="1"/>
        <end position="619"/>
    </location>
</feature>
<dbReference type="AlphaFoldDB" id="A0ABD3HGE9"/>
<proteinExistence type="predicted"/>
<accession>A0ABD3HGE9</accession>
<feature type="compositionally biased region" description="Basic and acidic residues" evidence="1">
    <location>
        <begin position="528"/>
        <end position="539"/>
    </location>
</feature>
<feature type="compositionally biased region" description="Polar residues" evidence="1">
    <location>
        <begin position="184"/>
        <end position="194"/>
    </location>
</feature>
<dbReference type="EMBL" id="JBJQOH010000004">
    <property type="protein sequence ID" value="KAL3690478.1"/>
    <property type="molecule type" value="Genomic_DNA"/>
</dbReference>
<feature type="compositionally biased region" description="Acidic residues" evidence="1">
    <location>
        <begin position="345"/>
        <end position="356"/>
    </location>
</feature>
<evidence type="ECO:0000313" key="2">
    <source>
        <dbReference type="EMBL" id="KAL3690478.1"/>
    </source>
</evidence>
<dbReference type="Proteomes" id="UP001633002">
    <property type="component" value="Unassembled WGS sequence"/>
</dbReference>
<keyword evidence="3" id="KW-1185">Reference proteome</keyword>
<comment type="caution">
    <text evidence="2">The sequence shown here is derived from an EMBL/GenBank/DDBJ whole genome shotgun (WGS) entry which is preliminary data.</text>
</comment>
<feature type="compositionally biased region" description="Acidic residues" evidence="1">
    <location>
        <begin position="286"/>
        <end position="300"/>
    </location>
</feature>
<feature type="compositionally biased region" description="Acidic residues" evidence="1">
    <location>
        <begin position="381"/>
        <end position="395"/>
    </location>
</feature>
<feature type="compositionally biased region" description="Basic and acidic residues" evidence="1">
    <location>
        <begin position="695"/>
        <end position="708"/>
    </location>
</feature>
<feature type="compositionally biased region" description="Polar residues" evidence="1">
    <location>
        <begin position="471"/>
        <end position="483"/>
    </location>
</feature>
<name>A0ABD3HGE9_9MARC</name>
<evidence type="ECO:0000256" key="1">
    <source>
        <dbReference type="SAM" id="MobiDB-lite"/>
    </source>
</evidence>
<feature type="compositionally biased region" description="Acidic residues" evidence="1">
    <location>
        <begin position="435"/>
        <end position="447"/>
    </location>
</feature>
<feature type="compositionally biased region" description="Basic and acidic residues" evidence="1">
    <location>
        <begin position="324"/>
        <end position="339"/>
    </location>
</feature>
<feature type="compositionally biased region" description="Polar residues" evidence="1">
    <location>
        <begin position="103"/>
        <end position="113"/>
    </location>
</feature>